<dbReference type="SUPFAM" id="SSF56935">
    <property type="entry name" value="Porins"/>
    <property type="match status" value="1"/>
</dbReference>
<dbReference type="Proteomes" id="UP000183868">
    <property type="component" value="Chromosome"/>
</dbReference>
<dbReference type="Proteomes" id="UP000004671">
    <property type="component" value="Chromosome"/>
</dbReference>
<dbReference type="EMBL" id="CP018099">
    <property type="protein sequence ID" value="APF19384.1"/>
    <property type="molecule type" value="Genomic_DNA"/>
</dbReference>
<name>H1XNP6_CALAY</name>
<evidence type="ECO:0000256" key="1">
    <source>
        <dbReference type="SAM" id="SignalP"/>
    </source>
</evidence>
<dbReference type="PaxDb" id="880073-Calab_3687"/>
<dbReference type="Pfam" id="PF07396">
    <property type="entry name" value="Porin_O_P"/>
    <property type="match status" value="1"/>
</dbReference>
<organism evidence="3 4">
    <name type="scientific">Caldithrix abyssi DSM 13497</name>
    <dbReference type="NCBI Taxonomy" id="880073"/>
    <lineage>
        <taxon>Bacteria</taxon>
        <taxon>Pseudomonadati</taxon>
        <taxon>Calditrichota</taxon>
        <taxon>Calditrichia</taxon>
        <taxon>Calditrichales</taxon>
        <taxon>Calditrichaceae</taxon>
        <taxon>Caldithrix</taxon>
    </lineage>
</organism>
<gene>
    <name evidence="2" type="ORF">Cabys_2635</name>
    <name evidence="3" type="ORF">Calab_3687</name>
</gene>
<reference evidence="3 4" key="1">
    <citation type="submission" date="2011-09" db="EMBL/GenBank/DDBJ databases">
        <title>The permanent draft genome of Caldithrix abyssi DSM 13497.</title>
        <authorList>
            <consortium name="US DOE Joint Genome Institute (JGI-PGF)"/>
            <person name="Lucas S."/>
            <person name="Han J."/>
            <person name="Lapidus A."/>
            <person name="Bruce D."/>
            <person name="Goodwin L."/>
            <person name="Pitluck S."/>
            <person name="Peters L."/>
            <person name="Kyrpides N."/>
            <person name="Mavromatis K."/>
            <person name="Ivanova N."/>
            <person name="Mikhailova N."/>
            <person name="Chertkov O."/>
            <person name="Detter J.C."/>
            <person name="Tapia R."/>
            <person name="Han C."/>
            <person name="Land M."/>
            <person name="Hauser L."/>
            <person name="Markowitz V."/>
            <person name="Cheng J.-F."/>
            <person name="Hugenholtz P."/>
            <person name="Woyke T."/>
            <person name="Wu D."/>
            <person name="Spring S."/>
            <person name="Brambilla E."/>
            <person name="Klenk H.-P."/>
            <person name="Eisen J.A."/>
        </authorList>
    </citation>
    <scope>NUCLEOTIDE SEQUENCE [LARGE SCALE GENOMIC DNA]</scope>
    <source>
        <strain evidence="3 4">DSM 13497</strain>
    </source>
</reference>
<dbReference type="HOGENOM" id="CLU_732888_0_0_0"/>
<evidence type="ECO:0000313" key="3">
    <source>
        <dbReference type="EMBL" id="EHO43284.1"/>
    </source>
</evidence>
<evidence type="ECO:0000313" key="2">
    <source>
        <dbReference type="EMBL" id="APF19384.1"/>
    </source>
</evidence>
<reference evidence="2 5" key="2">
    <citation type="submission" date="2016-11" db="EMBL/GenBank/DDBJ databases">
        <title>Genomic analysis of Caldithrix abyssi and proposal of a novel bacterial phylum Caldithrichaeota.</title>
        <authorList>
            <person name="Kublanov I."/>
            <person name="Sigalova O."/>
            <person name="Gavrilov S."/>
            <person name="Lebedinsky A."/>
            <person name="Ivanova N."/>
            <person name="Daum C."/>
            <person name="Reddy T."/>
            <person name="Klenk H.P."/>
            <person name="Goker M."/>
            <person name="Reva O."/>
            <person name="Miroshnichenko M."/>
            <person name="Kyprides N."/>
            <person name="Woyke T."/>
            <person name="Gelfand M."/>
        </authorList>
    </citation>
    <scope>NUCLEOTIDE SEQUENCE [LARGE SCALE GENOMIC DNA]</scope>
    <source>
        <strain evidence="2 5">LF13</strain>
    </source>
</reference>
<feature type="chain" id="PRO_5010497813" evidence="1">
    <location>
        <begin position="22"/>
        <end position="338"/>
    </location>
</feature>
<evidence type="ECO:0000313" key="4">
    <source>
        <dbReference type="Proteomes" id="UP000004671"/>
    </source>
</evidence>
<dbReference type="AlphaFoldDB" id="H1XNP6"/>
<keyword evidence="4" id="KW-1185">Reference proteome</keyword>
<sequence length="338" mass="38165" precursor="true">MSNRLFIMLIASMFINSFALAQGGSQNQTLPKIGVWIMSNYEYDTTEDIEPNSSFGVKHARLLFKGQTTDKMGYHAMVELVGPADKKPLLMQAWVSYTVSSFLKFRMGQFKYPFGYEAYPGRIYWKFLNPSYVTAGIVKKLGMTGGYFRDIGVEAAGEYALADNFSAIYKFMVFNGTGVNARDVNSSKDYAAFIGARLPETHLTLAGSFYRGKSLSDGTESEESAYGILLKFSAKKITAQAEYITAFYDAVNSDFKKEPAGFYVSGTYRFTQNIEVGLRYDQYEDDQNTANSTKTRYTFVGGYYFNKQNRIILNYEIRKDDLNHNIGDLFTVQLQTAL</sequence>
<dbReference type="STRING" id="880073.Cabys_2635"/>
<dbReference type="OrthoDB" id="1412624at2"/>
<dbReference type="InterPro" id="IPR023614">
    <property type="entry name" value="Porin_dom_sf"/>
</dbReference>
<feature type="signal peptide" evidence="1">
    <location>
        <begin position="1"/>
        <end position="21"/>
    </location>
</feature>
<dbReference type="Gene3D" id="2.40.160.10">
    <property type="entry name" value="Porin"/>
    <property type="match status" value="1"/>
</dbReference>
<dbReference type="InterPro" id="IPR010870">
    <property type="entry name" value="Porin_O/P"/>
</dbReference>
<dbReference type="eggNOG" id="COG3746">
    <property type="taxonomic scope" value="Bacteria"/>
</dbReference>
<dbReference type="RefSeq" id="WP_006930857.1">
    <property type="nucleotide sequence ID" value="NZ_CM001402.1"/>
</dbReference>
<accession>H1XNP6</accession>
<evidence type="ECO:0000313" key="5">
    <source>
        <dbReference type="Proteomes" id="UP000183868"/>
    </source>
</evidence>
<proteinExistence type="predicted"/>
<dbReference type="EMBL" id="CM001402">
    <property type="protein sequence ID" value="EHO43284.1"/>
    <property type="molecule type" value="Genomic_DNA"/>
</dbReference>
<protein>
    <submittedName>
        <fullName evidence="3">Phosphate-selective porin O and P</fullName>
    </submittedName>
</protein>
<dbReference type="KEGG" id="caby:Cabys_2635"/>
<keyword evidence="1" id="KW-0732">Signal</keyword>